<keyword evidence="2" id="KW-1185">Reference proteome</keyword>
<accession>A0ABV6SQR0</accession>
<evidence type="ECO:0000313" key="2">
    <source>
        <dbReference type="Proteomes" id="UP001589891"/>
    </source>
</evidence>
<organism evidence="1 2">
    <name type="scientific">Azorhizophilus paspali</name>
    <name type="common">Azotobacter paspali</name>
    <dbReference type="NCBI Taxonomy" id="69963"/>
    <lineage>
        <taxon>Bacteria</taxon>
        <taxon>Pseudomonadati</taxon>
        <taxon>Pseudomonadota</taxon>
        <taxon>Gammaproteobacteria</taxon>
        <taxon>Pseudomonadales</taxon>
        <taxon>Pseudomonadaceae</taxon>
        <taxon>Azorhizophilus</taxon>
    </lineage>
</organism>
<sequence length="129" mass="14020">MGKYPLDAGQMAVFSRRQKANSLAYSDRQRRASVEECRARGLSIADLDDATFEYVAESAGFGMSIAGFPTSLAAAQASHRTGLEVPMGRRTWSAAARTRVISPWPNWRVRVCSTFFSATIYPAGLLPAG</sequence>
<dbReference type="EMBL" id="JBHLSS010000141">
    <property type="protein sequence ID" value="MFC0711856.1"/>
    <property type="molecule type" value="Genomic_DNA"/>
</dbReference>
<evidence type="ECO:0000313" key="1">
    <source>
        <dbReference type="EMBL" id="MFC0711856.1"/>
    </source>
</evidence>
<name>A0ABV6SQR0_AZOPA</name>
<gene>
    <name evidence="1" type="ORF">ACFFGX_20700</name>
</gene>
<proteinExistence type="predicted"/>
<protein>
    <submittedName>
        <fullName evidence="1">Uncharacterized protein</fullName>
    </submittedName>
</protein>
<reference evidence="1 2" key="1">
    <citation type="submission" date="2024-09" db="EMBL/GenBank/DDBJ databases">
        <authorList>
            <person name="Sun Q."/>
            <person name="Mori K."/>
        </authorList>
    </citation>
    <scope>NUCLEOTIDE SEQUENCE [LARGE SCALE GENOMIC DNA]</scope>
    <source>
        <strain evidence="1 2">NCAIM B.01794</strain>
    </source>
</reference>
<dbReference type="RefSeq" id="WP_376948951.1">
    <property type="nucleotide sequence ID" value="NZ_CP171449.1"/>
</dbReference>
<comment type="caution">
    <text evidence="1">The sequence shown here is derived from an EMBL/GenBank/DDBJ whole genome shotgun (WGS) entry which is preliminary data.</text>
</comment>
<dbReference type="Proteomes" id="UP001589891">
    <property type="component" value="Unassembled WGS sequence"/>
</dbReference>